<feature type="compositionally biased region" description="Low complexity" evidence="1">
    <location>
        <begin position="325"/>
        <end position="338"/>
    </location>
</feature>
<dbReference type="Proteomes" id="UP000255070">
    <property type="component" value="Unassembled WGS sequence"/>
</dbReference>
<dbReference type="GeneID" id="63999428"/>
<dbReference type="AlphaFoldDB" id="A0A8B4S4W8"/>
<feature type="transmembrane region" description="Helical" evidence="2">
    <location>
        <begin position="26"/>
        <end position="47"/>
    </location>
</feature>
<feature type="region of interest" description="Disordered" evidence="1">
    <location>
        <begin position="474"/>
        <end position="549"/>
    </location>
</feature>
<accession>A0A8B4S4W8</accession>
<protein>
    <submittedName>
        <fullName evidence="3">Type IV secretory pathway, VirB10 components</fullName>
    </submittedName>
</protein>
<feature type="transmembrane region" description="Helical" evidence="2">
    <location>
        <begin position="145"/>
        <end position="162"/>
    </location>
</feature>
<keyword evidence="2" id="KW-1133">Transmembrane helix</keyword>
<comment type="caution">
    <text evidence="3">The sequence shown here is derived from an EMBL/GenBank/DDBJ whole genome shotgun (WGS) entry which is preliminary data.</text>
</comment>
<keyword evidence="2" id="KW-0812">Transmembrane</keyword>
<dbReference type="EMBL" id="UFXL01000001">
    <property type="protein sequence ID" value="SUY77558.1"/>
    <property type="molecule type" value="Genomic_DNA"/>
</dbReference>
<feature type="transmembrane region" description="Helical" evidence="2">
    <location>
        <begin position="90"/>
        <end position="112"/>
    </location>
</feature>
<feature type="compositionally biased region" description="Basic and acidic residues" evidence="1">
    <location>
        <begin position="504"/>
        <end position="549"/>
    </location>
</feature>
<evidence type="ECO:0000313" key="4">
    <source>
        <dbReference type="Proteomes" id="UP000255070"/>
    </source>
</evidence>
<reference evidence="3 4" key="1">
    <citation type="submission" date="2018-06" db="EMBL/GenBank/DDBJ databases">
        <authorList>
            <consortium name="Pathogen Informatics"/>
            <person name="Doyle S."/>
        </authorList>
    </citation>
    <scope>NUCLEOTIDE SEQUENCE [LARGE SCALE GENOMIC DNA]</scope>
    <source>
        <strain evidence="3 4">NCTC10698</strain>
    </source>
</reference>
<feature type="transmembrane region" description="Helical" evidence="2">
    <location>
        <begin position="266"/>
        <end position="293"/>
    </location>
</feature>
<evidence type="ECO:0000313" key="3">
    <source>
        <dbReference type="EMBL" id="SUY77558.1"/>
    </source>
</evidence>
<dbReference type="RefSeq" id="WP_003079604.1">
    <property type="nucleotide sequence ID" value="NZ_BBJZ01000033.1"/>
</dbReference>
<keyword evidence="4" id="KW-1185">Reference proteome</keyword>
<proteinExistence type="predicted"/>
<feature type="transmembrane region" description="Helical" evidence="2">
    <location>
        <begin position="53"/>
        <end position="78"/>
    </location>
</feature>
<feature type="compositionally biased region" description="Low complexity" evidence="1">
    <location>
        <begin position="480"/>
        <end position="503"/>
    </location>
</feature>
<feature type="compositionally biased region" description="Low complexity" evidence="1">
    <location>
        <begin position="352"/>
        <end position="372"/>
    </location>
</feature>
<gene>
    <name evidence="3" type="ORF">NCTC10698_02463</name>
</gene>
<dbReference type="PRINTS" id="PR00173">
    <property type="entry name" value="EDTRNSPORT"/>
</dbReference>
<feature type="region of interest" description="Disordered" evidence="1">
    <location>
        <begin position="416"/>
        <end position="454"/>
    </location>
</feature>
<feature type="transmembrane region" description="Helical" evidence="2">
    <location>
        <begin position="168"/>
        <end position="186"/>
    </location>
</feature>
<organism evidence="3 4">
    <name type="scientific">Comamonas testosteroni</name>
    <name type="common">Pseudomonas testosteroni</name>
    <dbReference type="NCBI Taxonomy" id="285"/>
    <lineage>
        <taxon>Bacteria</taxon>
        <taxon>Pseudomonadati</taxon>
        <taxon>Pseudomonadota</taxon>
        <taxon>Betaproteobacteria</taxon>
        <taxon>Burkholderiales</taxon>
        <taxon>Comamonadaceae</taxon>
        <taxon>Comamonas</taxon>
    </lineage>
</organism>
<feature type="region of interest" description="Disordered" evidence="1">
    <location>
        <begin position="324"/>
        <end position="372"/>
    </location>
</feature>
<feature type="compositionally biased region" description="Basic and acidic residues" evidence="1">
    <location>
        <begin position="421"/>
        <end position="454"/>
    </location>
</feature>
<keyword evidence="2" id="KW-0472">Membrane</keyword>
<sequence length="580" mass="59167">MREQPLGEIRFATLARAAEGPTQWRPLLLCFLTLLLTGALIAGAAWMLVKAGFFMYLIFMLAAVVALLAGSSGVGIMLMDKARNEPVRSFSAAASAGLLCLPKFLLVGLAIFVATLAYYLLAAVIYFICKIPVLGGILAFVAHPILVLVAAALLIAMIWVVGPLMGPALWSGLSVKAALANVLSIARKRLVEVVLMEVVLYVILGLVCFMLFAGLVPATVSLTGMAMSITGDAGAMAGMFMGGGYGRGYGGGFNPMGMMGGGSTGLIAGLGVLYCVVGALLAQVAIMGMNLIYLQARESVDPAEAEGALDSLIGDVRKKAEEAKAQTMAAAERTMAAAERAKQAASERLQEATAKPAATDTPPGNDSNASAGAVTTGAATAGAAAAGAAAAGAAAAGAAAAAAGLTAATAASTEQAFAEQQARERAAADAAEKARQSAEDAAARQRSEAEASRLRAEAEAARLKAEAEAAEQAARERAAAEAQELAARQRAEAQAAERAAQQKAAEERAAAQAAEEARQQAEAERLARQQAAEREAARARAEAEAVEKARLAQAAPSCPACSAPVAANDLFCGECGNKLK</sequence>
<feature type="transmembrane region" description="Helical" evidence="2">
    <location>
        <begin position="118"/>
        <end position="138"/>
    </location>
</feature>
<feature type="transmembrane region" description="Helical" evidence="2">
    <location>
        <begin position="198"/>
        <end position="220"/>
    </location>
</feature>
<evidence type="ECO:0000256" key="1">
    <source>
        <dbReference type="SAM" id="MobiDB-lite"/>
    </source>
</evidence>
<evidence type="ECO:0000256" key="2">
    <source>
        <dbReference type="SAM" id="Phobius"/>
    </source>
</evidence>
<name>A0A8B4S4W8_COMTE</name>